<dbReference type="CDD" id="cd13585">
    <property type="entry name" value="PBP2_TMBP_like"/>
    <property type="match status" value="1"/>
</dbReference>
<dbReference type="SUPFAM" id="SSF53850">
    <property type="entry name" value="Periplasmic binding protein-like II"/>
    <property type="match status" value="1"/>
</dbReference>
<accession>A0ABW5RD21</accession>
<organism evidence="2 3">
    <name type="scientific">Marinicrinis sediminis</name>
    <dbReference type="NCBI Taxonomy" id="1652465"/>
    <lineage>
        <taxon>Bacteria</taxon>
        <taxon>Bacillati</taxon>
        <taxon>Bacillota</taxon>
        <taxon>Bacilli</taxon>
        <taxon>Bacillales</taxon>
        <taxon>Paenibacillaceae</taxon>
    </lineage>
</organism>
<proteinExistence type="predicted"/>
<dbReference type="Gene3D" id="3.40.190.10">
    <property type="entry name" value="Periplasmic binding protein-like II"/>
    <property type="match status" value="1"/>
</dbReference>
<dbReference type="InterPro" id="IPR050490">
    <property type="entry name" value="Bact_solute-bd_prot1"/>
</dbReference>
<evidence type="ECO:0000313" key="3">
    <source>
        <dbReference type="Proteomes" id="UP001597497"/>
    </source>
</evidence>
<name>A0ABW5RD21_9BACL</name>
<evidence type="ECO:0000256" key="1">
    <source>
        <dbReference type="SAM" id="SignalP"/>
    </source>
</evidence>
<dbReference type="PANTHER" id="PTHR43649">
    <property type="entry name" value="ARABINOSE-BINDING PROTEIN-RELATED"/>
    <property type="match status" value="1"/>
</dbReference>
<dbReference type="PANTHER" id="PTHR43649:SF12">
    <property type="entry name" value="DIACETYLCHITOBIOSE BINDING PROTEIN DASA"/>
    <property type="match status" value="1"/>
</dbReference>
<dbReference type="EMBL" id="JBHUMM010000037">
    <property type="protein sequence ID" value="MFD2672299.1"/>
    <property type="molecule type" value="Genomic_DNA"/>
</dbReference>
<dbReference type="InterPro" id="IPR006059">
    <property type="entry name" value="SBP"/>
</dbReference>
<feature type="signal peptide" evidence="1">
    <location>
        <begin position="1"/>
        <end position="25"/>
    </location>
</feature>
<dbReference type="RefSeq" id="WP_379929849.1">
    <property type="nucleotide sequence ID" value="NZ_JBHUMM010000037.1"/>
</dbReference>
<gene>
    <name evidence="2" type="ORF">ACFSUC_12060</name>
</gene>
<keyword evidence="1" id="KW-0732">Signal</keyword>
<evidence type="ECO:0000313" key="2">
    <source>
        <dbReference type="EMBL" id="MFD2672299.1"/>
    </source>
</evidence>
<dbReference type="PROSITE" id="PS51257">
    <property type="entry name" value="PROKAR_LIPOPROTEIN"/>
    <property type="match status" value="1"/>
</dbReference>
<dbReference type="Pfam" id="PF01547">
    <property type="entry name" value="SBP_bac_1"/>
    <property type="match status" value="1"/>
</dbReference>
<reference evidence="3" key="1">
    <citation type="journal article" date="2019" name="Int. J. Syst. Evol. Microbiol.">
        <title>The Global Catalogue of Microorganisms (GCM) 10K type strain sequencing project: providing services to taxonomists for standard genome sequencing and annotation.</title>
        <authorList>
            <consortium name="The Broad Institute Genomics Platform"/>
            <consortium name="The Broad Institute Genome Sequencing Center for Infectious Disease"/>
            <person name="Wu L."/>
            <person name="Ma J."/>
        </authorList>
    </citation>
    <scope>NUCLEOTIDE SEQUENCE [LARGE SCALE GENOMIC DNA]</scope>
    <source>
        <strain evidence="3">KCTC 33676</strain>
    </source>
</reference>
<comment type="caution">
    <text evidence="2">The sequence shown here is derived from an EMBL/GenBank/DDBJ whole genome shotgun (WGS) entry which is preliminary data.</text>
</comment>
<keyword evidence="3" id="KW-1185">Reference proteome</keyword>
<sequence>MKTNKTLKGSFILALILMMAVFAAACGGNNGNSEPSASSDNTSNNGGEAVEKVELKVATWAGAGELSEFEELVSGLNAKSDQYEIEIQSIPADYYQKLQTMIAGKQAPDFMWLSQEHIPQYAKLGVLQPLDELLKETDGFNRDDYFDGAYNVSVYQEQAYALPWISQPYMLYFNQDMFEEAGVEVPANDWTWEQFIAAGEKLTKDGQWGALLNNMPLPMFMWSYGGDTFDENGDIVLGEEGAIKGLEMYQRIASSGIAPERATADSMGGADMFKTGKVGMFMGGAGDDLEKTVSFNVGMAVPPKGTEQVTFSWIGVTAMSKSTENPEVAAQALVDMTQAMHEWKVPAPTKTALDLIAEARPDKAYAVDTIRAASEVARGFNNQPQQAEIDTMIWEKLTQPLEQGEDVQKAVDETVEKFEKIIK</sequence>
<feature type="chain" id="PRO_5046952216" evidence="1">
    <location>
        <begin position="26"/>
        <end position="423"/>
    </location>
</feature>
<dbReference type="Proteomes" id="UP001597497">
    <property type="component" value="Unassembled WGS sequence"/>
</dbReference>
<protein>
    <submittedName>
        <fullName evidence="2">ABC transporter substrate-binding protein</fullName>
    </submittedName>
</protein>